<name>A0A150IWK0_9EURY</name>
<gene>
    <name evidence="1" type="ORF">AMQ74_01445</name>
</gene>
<comment type="caution">
    <text evidence="1">The sequence shown here is derived from an EMBL/GenBank/DDBJ whole genome shotgun (WGS) entry which is preliminary data.</text>
</comment>
<reference evidence="1 2" key="1">
    <citation type="journal article" date="2016" name="ISME J.">
        <title>Chasing the elusive Euryarchaeota class WSA2: genomes reveal a uniquely fastidious methyl-reducing methanogen.</title>
        <authorList>
            <person name="Nobu M.K."/>
            <person name="Narihiro T."/>
            <person name="Kuroda K."/>
            <person name="Mei R."/>
            <person name="Liu W.T."/>
        </authorList>
    </citation>
    <scope>NUCLEOTIDE SEQUENCE [LARGE SCALE GENOMIC DNA]</scope>
    <source>
        <strain evidence="1">U1lsi0528_Bin089</strain>
    </source>
</reference>
<evidence type="ECO:0000313" key="2">
    <source>
        <dbReference type="Proteomes" id="UP000075578"/>
    </source>
</evidence>
<dbReference type="Proteomes" id="UP000075578">
    <property type="component" value="Unassembled WGS sequence"/>
</dbReference>
<dbReference type="AlphaFoldDB" id="A0A150IWK0"/>
<evidence type="ECO:0000313" key="1">
    <source>
        <dbReference type="EMBL" id="KYC49292.1"/>
    </source>
</evidence>
<accession>A0A150IWK0</accession>
<sequence length="93" mass="10862">MLGQICKSQILYITFIIINQMKSDIISIPEDIKLEMEKFSDINWSEIVKNAIIEKISFLEEMEKSLDRSALTIEDTIILGKKVNKSLRKHYKD</sequence>
<protein>
    <submittedName>
        <fullName evidence="1">Uncharacterized protein</fullName>
    </submittedName>
</protein>
<proteinExistence type="predicted"/>
<dbReference type="EMBL" id="LNGD01000108">
    <property type="protein sequence ID" value="KYC49292.1"/>
    <property type="molecule type" value="Genomic_DNA"/>
</dbReference>
<organism evidence="1 2">
    <name type="scientific">Candidatus Methanofastidiosum methylothiophilum</name>
    <dbReference type="NCBI Taxonomy" id="1705564"/>
    <lineage>
        <taxon>Archaea</taxon>
        <taxon>Methanobacteriati</taxon>
        <taxon>Methanobacteriota</taxon>
        <taxon>Stenosarchaea group</taxon>
        <taxon>Candidatus Methanofastidiosia</taxon>
        <taxon>Candidatus Methanofastidiosales</taxon>
        <taxon>Candidatus Methanofastidiosaceae</taxon>
        <taxon>Candidatus Methanofastidiosum</taxon>
    </lineage>
</organism>